<comment type="similarity">
    <text evidence="9">Belongs to the NhaA Na(+)/H(+) (TC 2.A.33) antiporter family.</text>
</comment>
<dbReference type="InterPro" id="IPR004670">
    <property type="entry name" value="NhaA"/>
</dbReference>
<dbReference type="InterPro" id="IPR023171">
    <property type="entry name" value="Na/H_antiporter_dom_sf"/>
</dbReference>
<keyword evidence="9" id="KW-0813">Transport</keyword>
<dbReference type="NCBIfam" id="TIGR00773">
    <property type="entry name" value="NhaA"/>
    <property type="match status" value="1"/>
</dbReference>
<dbReference type="Pfam" id="PF06965">
    <property type="entry name" value="Na_H_antiport_1"/>
    <property type="match status" value="1"/>
</dbReference>
<evidence type="ECO:0000256" key="2">
    <source>
        <dbReference type="ARBA" id="ARBA00022449"/>
    </source>
</evidence>
<accession>A0A809RE81</accession>
<evidence type="ECO:0000256" key="5">
    <source>
        <dbReference type="ARBA" id="ARBA00022989"/>
    </source>
</evidence>
<dbReference type="Gene3D" id="1.20.1530.10">
    <property type="entry name" value="Na+/H+ antiporter like domain"/>
    <property type="match status" value="1"/>
</dbReference>
<keyword evidence="6 9" id="KW-0915">Sodium</keyword>
<feature type="transmembrane region" description="Helical" evidence="9">
    <location>
        <begin position="77"/>
        <end position="95"/>
    </location>
</feature>
<name>A0A809RE81_9BACT</name>
<keyword evidence="4 9" id="KW-0812">Transmembrane</keyword>
<feature type="transmembrane region" description="Helical" evidence="9">
    <location>
        <begin position="352"/>
        <end position="373"/>
    </location>
</feature>
<dbReference type="GO" id="GO:0015385">
    <property type="term" value="F:sodium:proton antiporter activity"/>
    <property type="evidence" value="ECO:0007669"/>
    <property type="project" value="UniProtKB-UniRule"/>
</dbReference>
<evidence type="ECO:0000256" key="4">
    <source>
        <dbReference type="ARBA" id="ARBA00022692"/>
    </source>
</evidence>
<feature type="transmembrane region" description="Helical" evidence="9">
    <location>
        <begin position="143"/>
        <end position="162"/>
    </location>
</feature>
<sequence length="449" mass="48126">MRRKSGSGIGPAVRFKRRLARAFLEFDRLETSGGLVLLGCALVALVWANSIWSDSYFEIASTTIALQIGSFLIDKPLILWINDGLMALFFFVVGLEIKRELVAGELSSVKKAALPAAAALGGVVVPAAIYLAFNAGTPSERGWGIPMATDIAFSLGVLALLGKRAPYELKVFLTALAIVDDLIALLVIALFYTHDINLTALGYAAGLMGVLTMLNLAQVRNLVPYVLLGLVLWVLILKSGVHATIAGVLVAFAVPVRNVVDSRKFVEDSLHAIETFKASETGTYNDLPSEGQVDAIHDLSRLAYSVQSPLIRAELMIHPWTTYFVVPVFGLMNAGIELHGSVHQALLERTTLGVILGLVIGKPVGIFLASWLGVKLKLVQMPRNFTYGIVLGAGALAGIGFTMSLFISELAFNDPVLLYDAKLGILTASAVSAILGLLLLKRFLRKAGT</sequence>
<gene>
    <name evidence="9" type="primary">nhaA</name>
    <name evidence="10" type="ORF">NPRO_03100</name>
</gene>
<organism evidence="10 11">
    <name type="scientific">Candidatus Nitrosymbiomonas proteolyticus</name>
    <dbReference type="NCBI Taxonomy" id="2608984"/>
    <lineage>
        <taxon>Bacteria</taxon>
        <taxon>Bacillati</taxon>
        <taxon>Armatimonadota</taxon>
        <taxon>Armatimonadota incertae sedis</taxon>
        <taxon>Candidatus Nitrosymbiomonas</taxon>
    </lineage>
</organism>
<keyword evidence="3 9" id="KW-1003">Cell membrane</keyword>
<evidence type="ECO:0000256" key="9">
    <source>
        <dbReference type="HAMAP-Rule" id="MF_01844"/>
    </source>
</evidence>
<protein>
    <recommendedName>
        <fullName evidence="9">Na(+)/H(+) antiporter NhaA</fullName>
    </recommendedName>
    <alternativeName>
        <fullName evidence="9">Sodium/proton antiporter NhaA</fullName>
    </alternativeName>
</protein>
<keyword evidence="8 9" id="KW-0739">Sodium transport</keyword>
<dbReference type="PANTHER" id="PTHR30341">
    <property type="entry name" value="SODIUM ION/PROTON ANTIPORTER NHAA-RELATED"/>
    <property type="match status" value="1"/>
</dbReference>
<evidence type="ECO:0000256" key="1">
    <source>
        <dbReference type="ARBA" id="ARBA00004429"/>
    </source>
</evidence>
<evidence type="ECO:0000256" key="8">
    <source>
        <dbReference type="ARBA" id="ARBA00023201"/>
    </source>
</evidence>
<dbReference type="Proteomes" id="UP000662873">
    <property type="component" value="Chromosome"/>
</dbReference>
<comment type="subcellular location">
    <subcellularLocation>
        <location evidence="1">Cell inner membrane</location>
        <topology evidence="1">Multi-pass membrane protein</topology>
    </subcellularLocation>
    <subcellularLocation>
        <location evidence="9">Cell membrane</location>
        <topology evidence="9">Multi-pass membrane protein</topology>
    </subcellularLocation>
</comment>
<evidence type="ECO:0000256" key="6">
    <source>
        <dbReference type="ARBA" id="ARBA00023053"/>
    </source>
</evidence>
<keyword evidence="9" id="KW-0406">Ion transport</keyword>
<keyword evidence="2 9" id="KW-0050">Antiport</keyword>
<reference evidence="10" key="1">
    <citation type="journal article" name="DNA Res.">
        <title>The physiological potential of anammox bacteria as revealed by their core genome structure.</title>
        <authorList>
            <person name="Okubo T."/>
            <person name="Toyoda A."/>
            <person name="Fukuhara K."/>
            <person name="Uchiyama I."/>
            <person name="Harigaya Y."/>
            <person name="Kuroiwa M."/>
            <person name="Suzuki T."/>
            <person name="Murakami Y."/>
            <person name="Suwa Y."/>
            <person name="Takami H."/>
        </authorList>
    </citation>
    <scope>NUCLEOTIDE SEQUENCE</scope>
    <source>
        <strain evidence="10">317325-2</strain>
    </source>
</reference>
<evidence type="ECO:0000256" key="3">
    <source>
        <dbReference type="ARBA" id="ARBA00022475"/>
    </source>
</evidence>
<dbReference type="EMBL" id="AP021858">
    <property type="protein sequence ID" value="BBO22715.1"/>
    <property type="molecule type" value="Genomic_DNA"/>
</dbReference>
<feature type="transmembrane region" description="Helical" evidence="9">
    <location>
        <begin position="224"/>
        <end position="254"/>
    </location>
</feature>
<dbReference type="HAMAP" id="MF_01844">
    <property type="entry name" value="NhaA"/>
    <property type="match status" value="1"/>
</dbReference>
<evidence type="ECO:0000313" key="11">
    <source>
        <dbReference type="Proteomes" id="UP000662873"/>
    </source>
</evidence>
<evidence type="ECO:0000313" key="10">
    <source>
        <dbReference type="EMBL" id="BBO22715.1"/>
    </source>
</evidence>
<comment type="function">
    <text evidence="9">Na(+)/H(+) antiporter that extrudes sodium in exchange for external protons.</text>
</comment>
<comment type="catalytic activity">
    <reaction evidence="9">
        <text>Na(+)(in) + 2 H(+)(out) = Na(+)(out) + 2 H(+)(in)</text>
        <dbReference type="Rhea" id="RHEA:29251"/>
        <dbReference type="ChEBI" id="CHEBI:15378"/>
        <dbReference type="ChEBI" id="CHEBI:29101"/>
    </reaction>
</comment>
<feature type="transmembrane region" description="Helical" evidence="9">
    <location>
        <begin position="116"/>
        <end position="137"/>
    </location>
</feature>
<dbReference type="GO" id="GO:0005886">
    <property type="term" value="C:plasma membrane"/>
    <property type="evidence" value="ECO:0007669"/>
    <property type="project" value="UniProtKB-SubCell"/>
</dbReference>
<feature type="transmembrane region" description="Helical" evidence="9">
    <location>
        <begin position="385"/>
        <end position="407"/>
    </location>
</feature>
<feature type="transmembrane region" description="Helical" evidence="9">
    <location>
        <begin position="171"/>
        <end position="192"/>
    </location>
</feature>
<keyword evidence="7 9" id="KW-0472">Membrane</keyword>
<dbReference type="GO" id="GO:0006885">
    <property type="term" value="P:regulation of pH"/>
    <property type="evidence" value="ECO:0007669"/>
    <property type="project" value="UniProtKB-UniRule"/>
</dbReference>
<dbReference type="AlphaFoldDB" id="A0A809RE81"/>
<keyword evidence="5 9" id="KW-1133">Transmembrane helix</keyword>
<dbReference type="KEGG" id="npy:NPRO_03100"/>
<proteinExistence type="inferred from homology"/>
<feature type="transmembrane region" description="Helical" evidence="9">
    <location>
        <begin position="198"/>
        <end position="217"/>
    </location>
</feature>
<evidence type="ECO:0000256" key="7">
    <source>
        <dbReference type="ARBA" id="ARBA00023136"/>
    </source>
</evidence>
<feature type="transmembrane region" description="Helical" evidence="9">
    <location>
        <begin position="419"/>
        <end position="440"/>
    </location>
</feature>
<dbReference type="PANTHER" id="PTHR30341:SF0">
    <property type="entry name" value="NA(+)_H(+) ANTIPORTER NHAA"/>
    <property type="match status" value="1"/>
</dbReference>